<dbReference type="WBParaSite" id="TTAC_0000496301-mRNA-1">
    <property type="protein sequence ID" value="TTAC_0000496301-mRNA-1"/>
    <property type="gene ID" value="TTAC_0000496301"/>
</dbReference>
<dbReference type="Proteomes" id="UP000274429">
    <property type="component" value="Unassembled WGS sequence"/>
</dbReference>
<accession>A0A0R3WW23</accession>
<dbReference type="Pfam" id="PF00079">
    <property type="entry name" value="Serpin"/>
    <property type="match status" value="1"/>
</dbReference>
<name>A0A0R3WW23_HYDTA</name>
<dbReference type="AlphaFoldDB" id="A0A0R3WW23"/>
<proteinExistence type="predicted"/>
<dbReference type="InterPro" id="IPR042178">
    <property type="entry name" value="Serpin_sf_1"/>
</dbReference>
<dbReference type="InterPro" id="IPR036186">
    <property type="entry name" value="Serpin_sf"/>
</dbReference>
<dbReference type="Gene3D" id="3.30.497.10">
    <property type="entry name" value="Antithrombin, subunit I, domain 2"/>
    <property type="match status" value="1"/>
</dbReference>
<gene>
    <name evidence="2" type="ORF">TTAC_LOCUS4949</name>
</gene>
<reference evidence="2 3" key="2">
    <citation type="submission" date="2018-11" db="EMBL/GenBank/DDBJ databases">
        <authorList>
            <consortium name="Pathogen Informatics"/>
        </authorList>
    </citation>
    <scope>NUCLEOTIDE SEQUENCE [LARGE SCALE GENOMIC DNA]</scope>
</reference>
<dbReference type="OrthoDB" id="671595at2759"/>
<feature type="domain" description="Serpin" evidence="1">
    <location>
        <begin position="1"/>
        <end position="90"/>
    </location>
</feature>
<organism evidence="4">
    <name type="scientific">Hydatigena taeniaeformis</name>
    <name type="common">Feline tapeworm</name>
    <name type="synonym">Taenia taeniaeformis</name>
    <dbReference type="NCBI Taxonomy" id="6205"/>
    <lineage>
        <taxon>Eukaryota</taxon>
        <taxon>Metazoa</taxon>
        <taxon>Spiralia</taxon>
        <taxon>Lophotrochozoa</taxon>
        <taxon>Platyhelminthes</taxon>
        <taxon>Cestoda</taxon>
        <taxon>Eucestoda</taxon>
        <taxon>Cyclophyllidea</taxon>
        <taxon>Taeniidae</taxon>
        <taxon>Hydatigera</taxon>
    </lineage>
</organism>
<dbReference type="STRING" id="6205.A0A0R3WW23"/>
<evidence type="ECO:0000313" key="3">
    <source>
        <dbReference type="Proteomes" id="UP000274429"/>
    </source>
</evidence>
<reference evidence="4" key="1">
    <citation type="submission" date="2017-02" db="UniProtKB">
        <authorList>
            <consortium name="WormBaseParasite"/>
        </authorList>
    </citation>
    <scope>IDENTIFICATION</scope>
</reference>
<evidence type="ECO:0000313" key="2">
    <source>
        <dbReference type="EMBL" id="VDM25934.1"/>
    </source>
</evidence>
<dbReference type="InterPro" id="IPR023796">
    <property type="entry name" value="Serpin_dom"/>
</dbReference>
<protein>
    <submittedName>
        <fullName evidence="4">SERPIN domain-containing protein</fullName>
    </submittedName>
</protein>
<evidence type="ECO:0000313" key="4">
    <source>
        <dbReference type="WBParaSite" id="TTAC_0000496301-mRNA-1"/>
    </source>
</evidence>
<dbReference type="EMBL" id="UYWX01005748">
    <property type="protein sequence ID" value="VDM25934.1"/>
    <property type="molecule type" value="Genomic_DNA"/>
</dbReference>
<evidence type="ECO:0000259" key="1">
    <source>
        <dbReference type="Pfam" id="PF00079"/>
    </source>
</evidence>
<keyword evidence="3" id="KW-1185">Reference proteome</keyword>
<dbReference type="SUPFAM" id="SSF56574">
    <property type="entry name" value="Serpins"/>
    <property type="match status" value="1"/>
</dbReference>
<sequence length="105" mass="10985">MSIYSALSLALAGSESDTREELVSVLSLDAGKDINAIVQSLGAELGAVTCGDAKKALVEANGVFIQSGSHIKETYTSAVSKHLRAAFKEVMSHCGVWSCHCCCCC</sequence>